<feature type="region of interest" description="Disordered" evidence="1">
    <location>
        <begin position="114"/>
        <end position="143"/>
    </location>
</feature>
<accession>A0ABR3G6L1</accession>
<comment type="caution">
    <text evidence="2">The sequence shown here is derived from an EMBL/GenBank/DDBJ whole genome shotgun (WGS) entry which is preliminary data.</text>
</comment>
<evidence type="ECO:0000256" key="1">
    <source>
        <dbReference type="SAM" id="MobiDB-lite"/>
    </source>
</evidence>
<gene>
    <name evidence="2" type="ORF">Q9L58_009686</name>
</gene>
<name>A0ABR3G6L1_9PEZI</name>
<sequence>MQEPESLPPTTSISAHPIPSAENRLDQELVMAPDGNGSIRFLVIKPFRSWECLSISSQRCETPWIPLRKPPKYSVMLPAEDDLLPIEESANTGHFGSPVMPAPITAENPLPIETTLRPEPKLVDNTQRRPPQSQFPGNQSYPT</sequence>
<evidence type="ECO:0000313" key="2">
    <source>
        <dbReference type="EMBL" id="KAL0631441.1"/>
    </source>
</evidence>
<proteinExistence type="predicted"/>
<dbReference type="Proteomes" id="UP001447188">
    <property type="component" value="Unassembled WGS sequence"/>
</dbReference>
<reference evidence="2 3" key="1">
    <citation type="submission" date="2024-02" db="EMBL/GenBank/DDBJ databases">
        <title>Discinaceae phylogenomics.</title>
        <authorList>
            <person name="Dirks A.C."/>
            <person name="James T.Y."/>
        </authorList>
    </citation>
    <scope>NUCLEOTIDE SEQUENCE [LARGE SCALE GENOMIC DNA]</scope>
    <source>
        <strain evidence="2 3">ACD0624</strain>
    </source>
</reference>
<feature type="compositionally biased region" description="Polar residues" evidence="1">
    <location>
        <begin position="124"/>
        <end position="143"/>
    </location>
</feature>
<dbReference type="EMBL" id="JBBBZM010000249">
    <property type="protein sequence ID" value="KAL0631441.1"/>
    <property type="molecule type" value="Genomic_DNA"/>
</dbReference>
<feature type="region of interest" description="Disordered" evidence="1">
    <location>
        <begin position="1"/>
        <end position="21"/>
    </location>
</feature>
<protein>
    <submittedName>
        <fullName evidence="2">Uncharacterized protein</fullName>
    </submittedName>
</protein>
<keyword evidence="3" id="KW-1185">Reference proteome</keyword>
<evidence type="ECO:0000313" key="3">
    <source>
        <dbReference type="Proteomes" id="UP001447188"/>
    </source>
</evidence>
<organism evidence="2 3">
    <name type="scientific">Discina gigas</name>
    <dbReference type="NCBI Taxonomy" id="1032678"/>
    <lineage>
        <taxon>Eukaryota</taxon>
        <taxon>Fungi</taxon>
        <taxon>Dikarya</taxon>
        <taxon>Ascomycota</taxon>
        <taxon>Pezizomycotina</taxon>
        <taxon>Pezizomycetes</taxon>
        <taxon>Pezizales</taxon>
        <taxon>Discinaceae</taxon>
        <taxon>Discina</taxon>
    </lineage>
</organism>